<name>A0A8X7V4A2_BRACI</name>
<evidence type="ECO:0000313" key="3">
    <source>
        <dbReference type="Proteomes" id="UP000886595"/>
    </source>
</evidence>
<feature type="region of interest" description="Disordered" evidence="1">
    <location>
        <begin position="102"/>
        <end position="134"/>
    </location>
</feature>
<evidence type="ECO:0000256" key="1">
    <source>
        <dbReference type="SAM" id="MobiDB-lite"/>
    </source>
</evidence>
<dbReference type="EMBL" id="JAAMPC010000007">
    <property type="protein sequence ID" value="KAG2301637.1"/>
    <property type="molecule type" value="Genomic_DNA"/>
</dbReference>
<gene>
    <name evidence="2" type="ORF">Bca52824_030288</name>
</gene>
<dbReference type="Proteomes" id="UP000886595">
    <property type="component" value="Unassembled WGS sequence"/>
</dbReference>
<accession>A0A8X7V4A2</accession>
<protein>
    <submittedName>
        <fullName evidence="2">Uncharacterized protein</fullName>
    </submittedName>
</protein>
<comment type="caution">
    <text evidence="2">The sequence shown here is derived from an EMBL/GenBank/DDBJ whole genome shotgun (WGS) entry which is preliminary data.</text>
</comment>
<proteinExistence type="predicted"/>
<dbReference type="AlphaFoldDB" id="A0A8X7V4A2"/>
<sequence>MDDEVSKQKGKQEYNDNAEVMLDTMRPDLHVINNSERAITLKDDGLFSSPDTRLTQALLVGWRNHPDDEVLNLSVHSNLIVNNIGPENTNRCDAASAIEGCSEVSEPNSLQTDTLANTKEETTGADKCPNYKGS</sequence>
<evidence type="ECO:0000313" key="2">
    <source>
        <dbReference type="EMBL" id="KAG2301637.1"/>
    </source>
</evidence>
<feature type="compositionally biased region" description="Polar residues" evidence="1">
    <location>
        <begin position="105"/>
        <end position="117"/>
    </location>
</feature>
<keyword evidence="3" id="KW-1185">Reference proteome</keyword>
<reference evidence="2 3" key="1">
    <citation type="submission" date="2020-02" db="EMBL/GenBank/DDBJ databases">
        <authorList>
            <person name="Ma Q."/>
            <person name="Huang Y."/>
            <person name="Song X."/>
            <person name="Pei D."/>
        </authorList>
    </citation>
    <scope>NUCLEOTIDE SEQUENCE [LARGE SCALE GENOMIC DNA]</scope>
    <source>
        <strain evidence="2">Sxm20200214</strain>
        <tissue evidence="2">Leaf</tissue>
    </source>
</reference>
<organism evidence="2 3">
    <name type="scientific">Brassica carinata</name>
    <name type="common">Ethiopian mustard</name>
    <name type="synonym">Abyssinian cabbage</name>
    <dbReference type="NCBI Taxonomy" id="52824"/>
    <lineage>
        <taxon>Eukaryota</taxon>
        <taxon>Viridiplantae</taxon>
        <taxon>Streptophyta</taxon>
        <taxon>Embryophyta</taxon>
        <taxon>Tracheophyta</taxon>
        <taxon>Spermatophyta</taxon>
        <taxon>Magnoliopsida</taxon>
        <taxon>eudicotyledons</taxon>
        <taxon>Gunneridae</taxon>
        <taxon>Pentapetalae</taxon>
        <taxon>rosids</taxon>
        <taxon>malvids</taxon>
        <taxon>Brassicales</taxon>
        <taxon>Brassicaceae</taxon>
        <taxon>Brassiceae</taxon>
        <taxon>Brassica</taxon>
    </lineage>
</organism>